<gene>
    <name evidence="3" type="ORF">B0H15DRAFT_915624</name>
</gene>
<reference evidence="3" key="1">
    <citation type="submission" date="2023-03" db="EMBL/GenBank/DDBJ databases">
        <title>Massive genome expansion in bonnet fungi (Mycena s.s.) driven by repeated elements and novel gene families across ecological guilds.</title>
        <authorList>
            <consortium name="Lawrence Berkeley National Laboratory"/>
            <person name="Harder C.B."/>
            <person name="Miyauchi S."/>
            <person name="Viragh M."/>
            <person name="Kuo A."/>
            <person name="Thoen E."/>
            <person name="Andreopoulos B."/>
            <person name="Lu D."/>
            <person name="Skrede I."/>
            <person name="Drula E."/>
            <person name="Henrissat B."/>
            <person name="Morin E."/>
            <person name="Kohler A."/>
            <person name="Barry K."/>
            <person name="LaButti K."/>
            <person name="Morin E."/>
            <person name="Salamov A."/>
            <person name="Lipzen A."/>
            <person name="Mereny Z."/>
            <person name="Hegedus B."/>
            <person name="Baldrian P."/>
            <person name="Stursova M."/>
            <person name="Weitz H."/>
            <person name="Taylor A."/>
            <person name="Grigoriev I.V."/>
            <person name="Nagy L.G."/>
            <person name="Martin F."/>
            <person name="Kauserud H."/>
        </authorList>
    </citation>
    <scope>NUCLEOTIDE SEQUENCE</scope>
    <source>
        <strain evidence="3">CBHHK173m</strain>
    </source>
</reference>
<dbReference type="InterPro" id="IPR036638">
    <property type="entry name" value="HLH_DNA-bd_sf"/>
</dbReference>
<dbReference type="Proteomes" id="UP001222325">
    <property type="component" value="Unassembled WGS sequence"/>
</dbReference>
<evidence type="ECO:0000313" key="3">
    <source>
        <dbReference type="EMBL" id="KAJ7076859.1"/>
    </source>
</evidence>
<evidence type="ECO:0000256" key="1">
    <source>
        <dbReference type="SAM" id="MobiDB-lite"/>
    </source>
</evidence>
<evidence type="ECO:0000259" key="2">
    <source>
        <dbReference type="PROSITE" id="PS50888"/>
    </source>
</evidence>
<protein>
    <recommendedName>
        <fullName evidence="2">BHLH domain-containing protein</fullName>
    </recommendedName>
</protein>
<feature type="region of interest" description="Disordered" evidence="1">
    <location>
        <begin position="61"/>
        <end position="83"/>
    </location>
</feature>
<dbReference type="SMART" id="SM00353">
    <property type="entry name" value="HLH"/>
    <property type="match status" value="1"/>
</dbReference>
<dbReference type="PANTHER" id="PTHR46266:SF4">
    <property type="entry name" value="TRANSCRIPTION FACTOR TT8"/>
    <property type="match status" value="1"/>
</dbReference>
<feature type="region of interest" description="Disordered" evidence="1">
    <location>
        <begin position="1"/>
        <end position="43"/>
    </location>
</feature>
<keyword evidence="4" id="KW-1185">Reference proteome</keyword>
<dbReference type="GO" id="GO:0046983">
    <property type="term" value="F:protein dimerization activity"/>
    <property type="evidence" value="ECO:0007669"/>
    <property type="project" value="InterPro"/>
</dbReference>
<dbReference type="SUPFAM" id="SSF47459">
    <property type="entry name" value="HLH, helix-loop-helix DNA-binding domain"/>
    <property type="match status" value="1"/>
</dbReference>
<dbReference type="PANTHER" id="PTHR46266">
    <property type="entry name" value="TRANSCRIPTION FACTOR TT8"/>
    <property type="match status" value="1"/>
</dbReference>
<feature type="region of interest" description="Disordered" evidence="1">
    <location>
        <begin position="109"/>
        <end position="155"/>
    </location>
</feature>
<feature type="region of interest" description="Disordered" evidence="1">
    <location>
        <begin position="182"/>
        <end position="243"/>
    </location>
</feature>
<comment type="caution">
    <text evidence="3">The sequence shown here is derived from an EMBL/GenBank/DDBJ whole genome shotgun (WGS) entry which is preliminary data.</text>
</comment>
<dbReference type="InterPro" id="IPR011598">
    <property type="entry name" value="bHLH_dom"/>
</dbReference>
<name>A0AAD6TRF7_9AGAR</name>
<feature type="compositionally biased region" description="Acidic residues" evidence="1">
    <location>
        <begin position="121"/>
        <end position="132"/>
    </location>
</feature>
<organism evidence="3 4">
    <name type="scientific">Mycena belliarum</name>
    <dbReference type="NCBI Taxonomy" id="1033014"/>
    <lineage>
        <taxon>Eukaryota</taxon>
        <taxon>Fungi</taxon>
        <taxon>Dikarya</taxon>
        <taxon>Basidiomycota</taxon>
        <taxon>Agaricomycotina</taxon>
        <taxon>Agaricomycetes</taxon>
        <taxon>Agaricomycetidae</taxon>
        <taxon>Agaricales</taxon>
        <taxon>Marasmiineae</taxon>
        <taxon>Mycenaceae</taxon>
        <taxon>Mycena</taxon>
    </lineage>
</organism>
<dbReference type="Pfam" id="PF00010">
    <property type="entry name" value="HLH"/>
    <property type="match status" value="1"/>
</dbReference>
<feature type="compositionally biased region" description="Low complexity" evidence="1">
    <location>
        <begin position="185"/>
        <end position="195"/>
    </location>
</feature>
<feature type="region of interest" description="Disordered" evidence="1">
    <location>
        <begin position="262"/>
        <end position="303"/>
    </location>
</feature>
<proteinExistence type="predicted"/>
<accession>A0AAD6TRF7</accession>
<evidence type="ECO:0000313" key="4">
    <source>
        <dbReference type="Proteomes" id="UP001222325"/>
    </source>
</evidence>
<dbReference type="EMBL" id="JARJCN010000077">
    <property type="protein sequence ID" value="KAJ7076859.1"/>
    <property type="molecule type" value="Genomic_DNA"/>
</dbReference>
<dbReference type="AlphaFoldDB" id="A0AAD6TRF7"/>
<feature type="domain" description="BHLH" evidence="2">
    <location>
        <begin position="83"/>
        <end position="171"/>
    </location>
</feature>
<feature type="compositionally biased region" description="Basic and acidic residues" evidence="1">
    <location>
        <begin position="209"/>
        <end position="220"/>
    </location>
</feature>
<dbReference type="Gene3D" id="4.10.280.10">
    <property type="entry name" value="Helix-loop-helix DNA-binding domain"/>
    <property type="match status" value="1"/>
</dbReference>
<sequence length="361" mass="38505">MASKPKDVYAASCNPSRGAKQRLRSQSESSSASEYTPEPRRVVPLSPKISKAVTDRVDAELTAAGAKRGRKPATMSRTAREAQRKLNHSIIEKARRTKINDALATLKQLVPANYGQPNAPADEEEEDGVDGDYEAKNGGKAPKKPTGKREDKEKEFKLEILVRTVSFMQDLIARVAVLEGRVNESSGSASAGPSSLKRKHSSGLSEAQDDSRSVAKRRETGPATPEPSPFLHPAASPHVPSLPYSGARLPPISSWLPELAHIDPSLRPSPRESPEFQSHLPSPPSSTQFAASHPPSQLPPALSLGPIATQALLSARTPEDESAASLLLEISASSPTYTVPKSGLPPQVQTPASLLGLSGKR</sequence>
<dbReference type="PROSITE" id="PS50888">
    <property type="entry name" value="BHLH"/>
    <property type="match status" value="1"/>
</dbReference>
<feature type="region of interest" description="Disordered" evidence="1">
    <location>
        <begin position="336"/>
        <end position="361"/>
    </location>
</feature>